<reference evidence="2" key="1">
    <citation type="submission" date="2023-08" db="EMBL/GenBank/DDBJ databases">
        <title>A de novo genome assembly of Solanum verrucosum Schlechtendal, a Mexican diploid species geographically isolated from the other diploid A-genome species in potato relatives.</title>
        <authorList>
            <person name="Hosaka K."/>
        </authorList>
    </citation>
    <scope>NUCLEOTIDE SEQUENCE</scope>
    <source>
        <tissue evidence="2">Young leaves</tissue>
    </source>
</reference>
<sequence length="156" mass="17907">MAKIDYFKNHTVIVTSSSFVMIMRFGYLIKFDRQGKFSLKSFGGPELIVKVTVQLRNAELRTSKLLLYFLLSSWKPSNISPLLVSAKVLPGYFKVELSIFISFFTILRLEELGFERRLQARISSLILGFLLLSQYLIAGVVHRLPQVERQADTQKT</sequence>
<keyword evidence="1" id="KW-1133">Transmembrane helix</keyword>
<feature type="transmembrane region" description="Helical" evidence="1">
    <location>
        <begin position="122"/>
        <end position="141"/>
    </location>
</feature>
<accession>A0AAF0R543</accession>
<keyword evidence="1" id="KW-0472">Membrane</keyword>
<evidence type="ECO:0000256" key="1">
    <source>
        <dbReference type="SAM" id="Phobius"/>
    </source>
</evidence>
<proteinExistence type="predicted"/>
<feature type="non-terminal residue" evidence="2">
    <location>
        <position position="156"/>
    </location>
</feature>
<keyword evidence="1" id="KW-0812">Transmembrane</keyword>
<name>A0AAF0R543_SOLVR</name>
<feature type="transmembrane region" description="Helical" evidence="1">
    <location>
        <begin position="12"/>
        <end position="29"/>
    </location>
</feature>
<keyword evidence="3" id="KW-1185">Reference proteome</keyword>
<evidence type="ECO:0000313" key="2">
    <source>
        <dbReference type="EMBL" id="WMV34293.1"/>
    </source>
</evidence>
<gene>
    <name evidence="2" type="ORF">MTR67_027678</name>
</gene>
<evidence type="ECO:0000313" key="3">
    <source>
        <dbReference type="Proteomes" id="UP001234989"/>
    </source>
</evidence>
<dbReference type="EMBL" id="CP133617">
    <property type="protein sequence ID" value="WMV34293.1"/>
    <property type="molecule type" value="Genomic_DNA"/>
</dbReference>
<organism evidence="2 3">
    <name type="scientific">Solanum verrucosum</name>
    <dbReference type="NCBI Taxonomy" id="315347"/>
    <lineage>
        <taxon>Eukaryota</taxon>
        <taxon>Viridiplantae</taxon>
        <taxon>Streptophyta</taxon>
        <taxon>Embryophyta</taxon>
        <taxon>Tracheophyta</taxon>
        <taxon>Spermatophyta</taxon>
        <taxon>Magnoliopsida</taxon>
        <taxon>eudicotyledons</taxon>
        <taxon>Gunneridae</taxon>
        <taxon>Pentapetalae</taxon>
        <taxon>asterids</taxon>
        <taxon>lamiids</taxon>
        <taxon>Solanales</taxon>
        <taxon>Solanaceae</taxon>
        <taxon>Solanoideae</taxon>
        <taxon>Solaneae</taxon>
        <taxon>Solanum</taxon>
    </lineage>
</organism>
<dbReference type="Proteomes" id="UP001234989">
    <property type="component" value="Chromosome 6"/>
</dbReference>
<dbReference type="AlphaFoldDB" id="A0AAF0R543"/>
<protein>
    <submittedName>
        <fullName evidence="2">Uncharacterized protein</fullName>
    </submittedName>
</protein>